<dbReference type="KEGG" id="pbor:BSF38_04601"/>
<feature type="transmembrane region" description="Helical" evidence="8">
    <location>
        <begin position="203"/>
        <end position="221"/>
    </location>
</feature>
<keyword evidence="3" id="KW-0328">Glycosyltransferase</keyword>
<comment type="subcellular location">
    <subcellularLocation>
        <location evidence="1">Cell membrane</location>
        <topology evidence="1">Multi-pass membrane protein</topology>
    </subcellularLocation>
</comment>
<feature type="transmembrane region" description="Helical" evidence="8">
    <location>
        <begin position="124"/>
        <end position="142"/>
    </location>
</feature>
<evidence type="ECO:0000256" key="7">
    <source>
        <dbReference type="ARBA" id="ARBA00023136"/>
    </source>
</evidence>
<evidence type="ECO:0000313" key="11">
    <source>
        <dbReference type="Proteomes" id="UP000186309"/>
    </source>
</evidence>
<dbReference type="Proteomes" id="UP000186309">
    <property type="component" value="Chromosome"/>
</dbReference>
<dbReference type="InterPro" id="IPR038731">
    <property type="entry name" value="RgtA/B/C-like"/>
</dbReference>
<evidence type="ECO:0000259" key="9">
    <source>
        <dbReference type="Pfam" id="PF13231"/>
    </source>
</evidence>
<evidence type="ECO:0000256" key="6">
    <source>
        <dbReference type="ARBA" id="ARBA00022989"/>
    </source>
</evidence>
<evidence type="ECO:0000256" key="4">
    <source>
        <dbReference type="ARBA" id="ARBA00022679"/>
    </source>
</evidence>
<feature type="transmembrane region" description="Helical" evidence="8">
    <location>
        <begin position="423"/>
        <end position="445"/>
    </location>
</feature>
<proteinExistence type="predicted"/>
<feature type="transmembrane region" description="Helical" evidence="8">
    <location>
        <begin position="178"/>
        <end position="196"/>
    </location>
</feature>
<protein>
    <recommendedName>
        <fullName evidence="9">Glycosyltransferase RgtA/B/C/D-like domain-containing protein</fullName>
    </recommendedName>
</protein>
<evidence type="ECO:0000256" key="3">
    <source>
        <dbReference type="ARBA" id="ARBA00022676"/>
    </source>
</evidence>
<accession>A0A1U7CVY6</accession>
<organism evidence="10 11">
    <name type="scientific">Paludisphaera borealis</name>
    <dbReference type="NCBI Taxonomy" id="1387353"/>
    <lineage>
        <taxon>Bacteria</taxon>
        <taxon>Pseudomonadati</taxon>
        <taxon>Planctomycetota</taxon>
        <taxon>Planctomycetia</taxon>
        <taxon>Isosphaerales</taxon>
        <taxon>Isosphaeraceae</taxon>
        <taxon>Paludisphaera</taxon>
    </lineage>
</organism>
<evidence type="ECO:0000256" key="2">
    <source>
        <dbReference type="ARBA" id="ARBA00022475"/>
    </source>
</evidence>
<dbReference type="InterPro" id="IPR050297">
    <property type="entry name" value="LipidA_mod_glycosyltrf_83"/>
</dbReference>
<feature type="transmembrane region" description="Helical" evidence="8">
    <location>
        <begin position="392"/>
        <end position="411"/>
    </location>
</feature>
<dbReference type="GO" id="GO:0009103">
    <property type="term" value="P:lipopolysaccharide biosynthetic process"/>
    <property type="evidence" value="ECO:0007669"/>
    <property type="project" value="UniProtKB-ARBA"/>
</dbReference>
<dbReference type="OrthoDB" id="258595at2"/>
<dbReference type="Pfam" id="PF13231">
    <property type="entry name" value="PMT_2"/>
    <property type="match status" value="1"/>
</dbReference>
<sequence length="454" mass="48824">MSPSEPLRPARISPSARSLAGLAAVVFAASLAFFAWDLRDAPFVDEYAYISQSYYADLFLDGKTNDRAWLDLPAYDLVPLPKYLIGLALRAEGFGRPGPAAARLWYNDTSSVFGTQSVLTSARVPSIVLGAIGCVAIFALGVMVRDVQVGLAAAFLLAVNPLYRLHAHRAMSEAPCETFLYLALVIAAWCWGRAFGPRDEAKPWLSIGLVAVGGAAGLSVLAKFNGLLALMTLAAWVVLGWSLPGRSWTAKLSFAVGSCLAVAVAWVVFLGLNPFMTARPPGPLQAEARQLAELSAWQRFRLLIDHRRTMSQGQQKAFPHNALTTLPERAKVVAAQGFGRFGPLGPATTDSTLRFDLGQDGGAFVWLPVCLAGLVGSIVLGLRQYRAGEAPLAWALATWALLALAVVTLYIPMAWDRYQLPIQAPFCLLAAIFLTASGEAIVKLVRPARTESRV</sequence>
<dbReference type="GO" id="GO:0005886">
    <property type="term" value="C:plasma membrane"/>
    <property type="evidence" value="ECO:0007669"/>
    <property type="project" value="UniProtKB-SubCell"/>
</dbReference>
<evidence type="ECO:0000256" key="8">
    <source>
        <dbReference type="SAM" id="Phobius"/>
    </source>
</evidence>
<feature type="transmembrane region" description="Helical" evidence="8">
    <location>
        <begin position="18"/>
        <end position="36"/>
    </location>
</feature>
<reference evidence="11" key="1">
    <citation type="submission" date="2016-12" db="EMBL/GenBank/DDBJ databases">
        <title>Comparative genomics of four Isosphaeraceae planctomycetes: a common pool of plasmids and glycoside hydrolase genes.</title>
        <authorList>
            <person name="Ivanova A."/>
        </authorList>
    </citation>
    <scope>NUCLEOTIDE SEQUENCE [LARGE SCALE GENOMIC DNA]</scope>
    <source>
        <strain evidence="11">PX4</strain>
    </source>
</reference>
<dbReference type="AlphaFoldDB" id="A0A1U7CVY6"/>
<keyword evidence="5 8" id="KW-0812">Transmembrane</keyword>
<feature type="domain" description="Glycosyltransferase RgtA/B/C/D-like" evidence="9">
    <location>
        <begin position="118"/>
        <end position="266"/>
    </location>
</feature>
<gene>
    <name evidence="10" type="ORF">BSF38_04601</name>
</gene>
<keyword evidence="4" id="KW-0808">Transferase</keyword>
<dbReference type="RefSeq" id="WP_076349448.1">
    <property type="nucleotide sequence ID" value="NZ_CP019082.1"/>
</dbReference>
<evidence type="ECO:0000256" key="1">
    <source>
        <dbReference type="ARBA" id="ARBA00004651"/>
    </source>
</evidence>
<feature type="transmembrane region" description="Helical" evidence="8">
    <location>
        <begin position="363"/>
        <end position="380"/>
    </location>
</feature>
<feature type="transmembrane region" description="Helical" evidence="8">
    <location>
        <begin position="252"/>
        <end position="272"/>
    </location>
</feature>
<feature type="transmembrane region" description="Helical" evidence="8">
    <location>
        <begin position="149"/>
        <end position="166"/>
    </location>
</feature>
<evidence type="ECO:0000256" key="5">
    <source>
        <dbReference type="ARBA" id="ARBA00022692"/>
    </source>
</evidence>
<feature type="transmembrane region" description="Helical" evidence="8">
    <location>
        <begin position="227"/>
        <end position="245"/>
    </location>
</feature>
<keyword evidence="6 8" id="KW-1133">Transmembrane helix</keyword>
<dbReference type="PANTHER" id="PTHR33908">
    <property type="entry name" value="MANNOSYLTRANSFERASE YKCB-RELATED"/>
    <property type="match status" value="1"/>
</dbReference>
<dbReference type="EMBL" id="CP019082">
    <property type="protein sequence ID" value="APW63043.1"/>
    <property type="molecule type" value="Genomic_DNA"/>
</dbReference>
<keyword evidence="11" id="KW-1185">Reference proteome</keyword>
<dbReference type="GO" id="GO:0016763">
    <property type="term" value="F:pentosyltransferase activity"/>
    <property type="evidence" value="ECO:0007669"/>
    <property type="project" value="TreeGrafter"/>
</dbReference>
<dbReference type="PANTHER" id="PTHR33908:SF11">
    <property type="entry name" value="MEMBRANE PROTEIN"/>
    <property type="match status" value="1"/>
</dbReference>
<name>A0A1U7CVY6_9BACT</name>
<keyword evidence="7 8" id="KW-0472">Membrane</keyword>
<keyword evidence="2" id="KW-1003">Cell membrane</keyword>
<evidence type="ECO:0000313" key="10">
    <source>
        <dbReference type="EMBL" id="APW63043.1"/>
    </source>
</evidence>